<comment type="caution">
    <text evidence="2">The sequence shown here is derived from an EMBL/GenBank/DDBJ whole genome shotgun (WGS) entry which is preliminary data.</text>
</comment>
<feature type="region of interest" description="Disordered" evidence="1">
    <location>
        <begin position="1"/>
        <end position="62"/>
    </location>
</feature>
<feature type="compositionally biased region" description="Polar residues" evidence="1">
    <location>
        <begin position="21"/>
        <end position="40"/>
    </location>
</feature>
<accession>A0A699XMV0</accession>
<organism evidence="2">
    <name type="scientific">Tanacetum cinerariifolium</name>
    <name type="common">Dalmatian daisy</name>
    <name type="synonym">Chrysanthemum cinerariifolium</name>
    <dbReference type="NCBI Taxonomy" id="118510"/>
    <lineage>
        <taxon>Eukaryota</taxon>
        <taxon>Viridiplantae</taxon>
        <taxon>Streptophyta</taxon>
        <taxon>Embryophyta</taxon>
        <taxon>Tracheophyta</taxon>
        <taxon>Spermatophyta</taxon>
        <taxon>Magnoliopsida</taxon>
        <taxon>eudicotyledons</taxon>
        <taxon>Gunneridae</taxon>
        <taxon>Pentapetalae</taxon>
        <taxon>asterids</taxon>
        <taxon>campanulids</taxon>
        <taxon>Asterales</taxon>
        <taxon>Asteraceae</taxon>
        <taxon>Asteroideae</taxon>
        <taxon>Anthemideae</taxon>
        <taxon>Anthemidinae</taxon>
        <taxon>Tanacetum</taxon>
    </lineage>
</organism>
<feature type="non-terminal residue" evidence="2">
    <location>
        <position position="80"/>
    </location>
</feature>
<evidence type="ECO:0000256" key="1">
    <source>
        <dbReference type="SAM" id="MobiDB-lite"/>
    </source>
</evidence>
<reference evidence="2" key="1">
    <citation type="journal article" date="2019" name="Sci. Rep.">
        <title>Draft genome of Tanacetum cinerariifolium, the natural source of mosquito coil.</title>
        <authorList>
            <person name="Yamashiro T."/>
            <person name="Shiraishi A."/>
            <person name="Satake H."/>
            <person name="Nakayama K."/>
        </authorList>
    </citation>
    <scope>NUCLEOTIDE SEQUENCE</scope>
</reference>
<gene>
    <name evidence="2" type="ORF">Tci_932542</name>
</gene>
<name>A0A699XMV0_TANCI</name>
<protein>
    <submittedName>
        <fullName evidence="2">Uncharacterized protein</fullName>
    </submittedName>
</protein>
<dbReference type="AlphaFoldDB" id="A0A699XMV0"/>
<proteinExistence type="predicted"/>
<sequence>SVNITNRVNAASAPVTAAGPNLTNSTNSFNTASPSDNAVSPNFKIGGKSSFVDPSQYRDDPDMPAFEDIIYSDDAEDVGA</sequence>
<feature type="non-terminal residue" evidence="2">
    <location>
        <position position="1"/>
    </location>
</feature>
<dbReference type="EMBL" id="BKCJ011879620">
    <property type="protein sequence ID" value="GFD60573.1"/>
    <property type="molecule type" value="Genomic_DNA"/>
</dbReference>
<evidence type="ECO:0000313" key="2">
    <source>
        <dbReference type="EMBL" id="GFD60573.1"/>
    </source>
</evidence>